<keyword evidence="3" id="KW-1185">Reference proteome</keyword>
<dbReference type="EMBL" id="LHPI01000001">
    <property type="protein sequence ID" value="KOO09445.1"/>
    <property type="molecule type" value="Genomic_DNA"/>
</dbReference>
<dbReference type="STRING" id="171383.AKJ31_03580"/>
<protein>
    <recommendedName>
        <fullName evidence="4">DUF3307 domain-containing protein</fullName>
    </recommendedName>
</protein>
<reference evidence="3" key="1">
    <citation type="submission" date="2015-08" db="EMBL/GenBank/DDBJ databases">
        <title>Vibrio galatheae sp. nov., a novel member of the Vibrionaceae family isolated from the Solomon Islands.</title>
        <authorList>
            <person name="Giubergia S."/>
            <person name="Machado H."/>
            <person name="Mateiu R.V."/>
            <person name="Gram L."/>
        </authorList>
    </citation>
    <scope>NUCLEOTIDE SEQUENCE [LARGE SCALE GENOMIC DNA]</scope>
    <source>
        <strain evidence="3">DSM 19134</strain>
    </source>
</reference>
<sequence>MTELIFLIFALLTVHIIGDFWLQPNKWVECKNQHKHRSPALFFHALVQGSLAVLPILFVTSDFKSLLSIFLIVGVSHWLIDLWKTHQNIRSRFFVLDQLLHSLVLVLIAIHATGITAKELFALLTINNNSTQIITVIFAYLLITKPSSIAIGLVLSKYSKRLKQAENDTDNGVKDLLEGGQLIGYLERLLILTFTLQGSFAAVGFVLASKSVFRFGELRNVNDRAATEYVLIGSMLSVTLTVLLGIITTSALKLVG</sequence>
<evidence type="ECO:0000256" key="1">
    <source>
        <dbReference type="SAM" id="Phobius"/>
    </source>
</evidence>
<comment type="caution">
    <text evidence="2">The sequence shown here is derived from an EMBL/GenBank/DDBJ whole genome shotgun (WGS) entry which is preliminary data.</text>
</comment>
<feature type="transmembrane region" description="Helical" evidence="1">
    <location>
        <begin position="6"/>
        <end position="22"/>
    </location>
</feature>
<name>A0A0M0I580_9VIBR</name>
<keyword evidence="1" id="KW-1133">Transmembrane helix</keyword>
<evidence type="ECO:0000313" key="3">
    <source>
        <dbReference type="Proteomes" id="UP000037530"/>
    </source>
</evidence>
<feature type="transmembrane region" description="Helical" evidence="1">
    <location>
        <begin position="66"/>
        <end position="83"/>
    </location>
</feature>
<feature type="transmembrane region" description="Helical" evidence="1">
    <location>
        <begin position="133"/>
        <end position="155"/>
    </location>
</feature>
<keyword evidence="1" id="KW-0472">Membrane</keyword>
<dbReference type="RefSeq" id="WP_053407704.1">
    <property type="nucleotide sequence ID" value="NZ_LHPI01000001.1"/>
</dbReference>
<accession>A0A0M0I580</accession>
<dbReference type="Pfam" id="PF11750">
    <property type="entry name" value="DUF3307"/>
    <property type="match status" value="1"/>
</dbReference>
<dbReference type="Proteomes" id="UP000037530">
    <property type="component" value="Unassembled WGS sequence"/>
</dbReference>
<keyword evidence="1" id="KW-0812">Transmembrane</keyword>
<evidence type="ECO:0000313" key="2">
    <source>
        <dbReference type="EMBL" id="KOO09445.1"/>
    </source>
</evidence>
<proteinExistence type="predicted"/>
<gene>
    <name evidence="2" type="ORF">AKJ31_03580</name>
</gene>
<evidence type="ECO:0008006" key="4">
    <source>
        <dbReference type="Google" id="ProtNLM"/>
    </source>
</evidence>
<dbReference type="PATRIC" id="fig|171383.3.peg.740"/>
<organism evidence="2 3">
    <name type="scientific">Vibrio hepatarius</name>
    <dbReference type="NCBI Taxonomy" id="171383"/>
    <lineage>
        <taxon>Bacteria</taxon>
        <taxon>Pseudomonadati</taxon>
        <taxon>Pseudomonadota</taxon>
        <taxon>Gammaproteobacteria</taxon>
        <taxon>Vibrionales</taxon>
        <taxon>Vibrionaceae</taxon>
        <taxon>Vibrio</taxon>
        <taxon>Vibrio oreintalis group</taxon>
    </lineage>
</organism>
<dbReference type="InterPro" id="IPR021737">
    <property type="entry name" value="Phage_phiKZ_Orf197"/>
</dbReference>
<feature type="transmembrane region" description="Helical" evidence="1">
    <location>
        <begin position="42"/>
        <end position="60"/>
    </location>
</feature>
<feature type="transmembrane region" description="Helical" evidence="1">
    <location>
        <begin position="95"/>
        <end position="113"/>
    </location>
</feature>
<dbReference type="OrthoDB" id="8536716at2"/>
<feature type="transmembrane region" description="Helical" evidence="1">
    <location>
        <begin position="229"/>
        <end position="252"/>
    </location>
</feature>
<dbReference type="AlphaFoldDB" id="A0A0M0I580"/>
<feature type="transmembrane region" description="Helical" evidence="1">
    <location>
        <begin position="189"/>
        <end position="209"/>
    </location>
</feature>